<dbReference type="AlphaFoldDB" id="A0A5C3MFY7"/>
<dbReference type="EMBL" id="ML213597">
    <property type="protein sequence ID" value="TFK40101.1"/>
    <property type="molecule type" value="Genomic_DNA"/>
</dbReference>
<evidence type="ECO:0000256" key="2">
    <source>
        <dbReference type="SAM" id="SignalP"/>
    </source>
</evidence>
<proteinExistence type="predicted"/>
<keyword evidence="4" id="KW-1185">Reference proteome</keyword>
<feature type="signal peptide" evidence="2">
    <location>
        <begin position="1"/>
        <end position="19"/>
    </location>
</feature>
<gene>
    <name evidence="3" type="ORF">BDQ12DRAFT_680351</name>
</gene>
<dbReference type="Proteomes" id="UP000308652">
    <property type="component" value="Unassembled WGS sequence"/>
</dbReference>
<keyword evidence="2" id="KW-0732">Signal</keyword>
<sequence length="197" mass="19794">MRLLNLAFCTTALVALANGQTFTVTDPAGQTIVQVISQNAAGVLTTATILTLTAGVTDTAVEAESSSVTTATTSSTTTSTTSTATTPTGQQGPVGQPGPTTGTPGGPTPYTYTTVVDGVTTAIADTFTPTDIKTTPVTPTASGTILDYSSWLSVYGPPATVAAAKNGGQKIGGSPYGWPSILFGIVISAGVWQWIES</sequence>
<feature type="region of interest" description="Disordered" evidence="1">
    <location>
        <begin position="61"/>
        <end position="111"/>
    </location>
</feature>
<reference evidence="3 4" key="1">
    <citation type="journal article" date="2019" name="Nat. Ecol. Evol.">
        <title>Megaphylogeny resolves global patterns of mushroom evolution.</title>
        <authorList>
            <person name="Varga T."/>
            <person name="Krizsan K."/>
            <person name="Foldi C."/>
            <person name="Dima B."/>
            <person name="Sanchez-Garcia M."/>
            <person name="Sanchez-Ramirez S."/>
            <person name="Szollosi G.J."/>
            <person name="Szarkandi J.G."/>
            <person name="Papp V."/>
            <person name="Albert L."/>
            <person name="Andreopoulos W."/>
            <person name="Angelini C."/>
            <person name="Antonin V."/>
            <person name="Barry K.W."/>
            <person name="Bougher N.L."/>
            <person name="Buchanan P."/>
            <person name="Buyck B."/>
            <person name="Bense V."/>
            <person name="Catcheside P."/>
            <person name="Chovatia M."/>
            <person name="Cooper J."/>
            <person name="Damon W."/>
            <person name="Desjardin D."/>
            <person name="Finy P."/>
            <person name="Geml J."/>
            <person name="Haridas S."/>
            <person name="Hughes K."/>
            <person name="Justo A."/>
            <person name="Karasinski D."/>
            <person name="Kautmanova I."/>
            <person name="Kiss B."/>
            <person name="Kocsube S."/>
            <person name="Kotiranta H."/>
            <person name="LaButti K.M."/>
            <person name="Lechner B.E."/>
            <person name="Liimatainen K."/>
            <person name="Lipzen A."/>
            <person name="Lukacs Z."/>
            <person name="Mihaltcheva S."/>
            <person name="Morgado L.N."/>
            <person name="Niskanen T."/>
            <person name="Noordeloos M.E."/>
            <person name="Ohm R.A."/>
            <person name="Ortiz-Santana B."/>
            <person name="Ovrebo C."/>
            <person name="Racz N."/>
            <person name="Riley R."/>
            <person name="Savchenko A."/>
            <person name="Shiryaev A."/>
            <person name="Soop K."/>
            <person name="Spirin V."/>
            <person name="Szebenyi C."/>
            <person name="Tomsovsky M."/>
            <person name="Tulloss R.E."/>
            <person name="Uehling J."/>
            <person name="Grigoriev I.V."/>
            <person name="Vagvolgyi C."/>
            <person name="Papp T."/>
            <person name="Martin F.M."/>
            <person name="Miettinen O."/>
            <person name="Hibbett D.S."/>
            <person name="Nagy L.G."/>
        </authorList>
    </citation>
    <scope>NUCLEOTIDE SEQUENCE [LARGE SCALE GENOMIC DNA]</scope>
    <source>
        <strain evidence="3 4">CBS 166.37</strain>
    </source>
</reference>
<evidence type="ECO:0000313" key="3">
    <source>
        <dbReference type="EMBL" id="TFK40101.1"/>
    </source>
</evidence>
<organism evidence="3 4">
    <name type="scientific">Crucibulum laeve</name>
    <dbReference type="NCBI Taxonomy" id="68775"/>
    <lineage>
        <taxon>Eukaryota</taxon>
        <taxon>Fungi</taxon>
        <taxon>Dikarya</taxon>
        <taxon>Basidiomycota</taxon>
        <taxon>Agaricomycotina</taxon>
        <taxon>Agaricomycetes</taxon>
        <taxon>Agaricomycetidae</taxon>
        <taxon>Agaricales</taxon>
        <taxon>Agaricineae</taxon>
        <taxon>Nidulariaceae</taxon>
        <taxon>Crucibulum</taxon>
    </lineage>
</organism>
<accession>A0A5C3MFY7</accession>
<name>A0A5C3MFY7_9AGAR</name>
<evidence type="ECO:0000313" key="4">
    <source>
        <dbReference type="Proteomes" id="UP000308652"/>
    </source>
</evidence>
<evidence type="ECO:0000256" key="1">
    <source>
        <dbReference type="SAM" id="MobiDB-lite"/>
    </source>
</evidence>
<feature type="chain" id="PRO_5022755311" evidence="2">
    <location>
        <begin position="20"/>
        <end position="197"/>
    </location>
</feature>
<dbReference type="OrthoDB" id="3257429at2759"/>
<protein>
    <submittedName>
        <fullName evidence="3">Uncharacterized protein</fullName>
    </submittedName>
</protein>
<feature type="compositionally biased region" description="Low complexity" evidence="1">
    <location>
        <begin position="65"/>
        <end position="111"/>
    </location>
</feature>